<dbReference type="GO" id="GO:0016811">
    <property type="term" value="F:hydrolase activity, acting on carbon-nitrogen (but not peptide) bonds, in linear amides"/>
    <property type="evidence" value="ECO:0007669"/>
    <property type="project" value="InterPro"/>
</dbReference>
<protein>
    <submittedName>
        <fullName evidence="1">Acetamidase</fullName>
    </submittedName>
</protein>
<dbReference type="Gene3D" id="3.10.28.20">
    <property type="entry name" value="Acetamidase/Formamidase-like domains"/>
    <property type="match status" value="1"/>
</dbReference>
<dbReference type="AlphaFoldDB" id="A0A264W1W3"/>
<name>A0A264W1W3_9BACL</name>
<proteinExistence type="predicted"/>
<organism evidence="1 2">
    <name type="scientific">Tetzosporium hominis</name>
    <dbReference type="NCBI Taxonomy" id="2020506"/>
    <lineage>
        <taxon>Bacteria</taxon>
        <taxon>Bacillati</taxon>
        <taxon>Bacillota</taxon>
        <taxon>Bacilli</taxon>
        <taxon>Bacillales</taxon>
        <taxon>Caryophanaceae</taxon>
        <taxon>Tetzosporium</taxon>
    </lineage>
</organism>
<evidence type="ECO:0000313" key="2">
    <source>
        <dbReference type="Proteomes" id="UP000217065"/>
    </source>
</evidence>
<dbReference type="Gene3D" id="2.60.120.580">
    <property type="entry name" value="Acetamidase/Formamidase-like domains"/>
    <property type="match status" value="1"/>
</dbReference>
<dbReference type="OrthoDB" id="9811740at2"/>
<dbReference type="RefSeq" id="WP_094943460.1">
    <property type="nucleotide sequence ID" value="NZ_NOKQ01000220.1"/>
</dbReference>
<dbReference type="PANTHER" id="PTHR31891">
    <property type="entry name" value="FORMAMIDASE C869.04-RELATED"/>
    <property type="match status" value="1"/>
</dbReference>
<accession>A0A264W1W3</accession>
<dbReference type="InterPro" id="IPR004304">
    <property type="entry name" value="FmdA_AmdA"/>
</dbReference>
<dbReference type="Proteomes" id="UP000217065">
    <property type="component" value="Unassembled WGS sequence"/>
</dbReference>
<sequence>MKVIEKTEGKIYSFSPNHEPIYRAKSGESLVIQTYDCFTDQIKSEKQPLSELDWDQINPATGPIYVEGAEPGDALKVTILAIETDVKGVMMVGPGLGTLGDQVEEMKVKVMHVRYGRVLFNQLSLPVRKMIGVIGVAPKEGEINCGTPGAHGGNMDNRMVTEGATLYFPVNVSGALFALGDLHAAMGDGEVSVSGVEVAGTVTVKLEVVKGLKVEHPILENARNFTQIASAETLDEASKLATDLLVKRLVAYTNLSFEDALMLMSAVGHVEICQIVDPLMTVRAVFPKSILDQLEITLL</sequence>
<gene>
    <name evidence="1" type="ORF">CF394_10280</name>
</gene>
<evidence type="ECO:0000313" key="1">
    <source>
        <dbReference type="EMBL" id="OZS77588.1"/>
    </source>
</evidence>
<dbReference type="EMBL" id="NOKQ01000220">
    <property type="protein sequence ID" value="OZS77588.1"/>
    <property type="molecule type" value="Genomic_DNA"/>
</dbReference>
<dbReference type="PANTHER" id="PTHR31891:SF1">
    <property type="entry name" value="FORMAMIDASE C869.04-RELATED"/>
    <property type="match status" value="1"/>
</dbReference>
<dbReference type="SUPFAM" id="SSF141130">
    <property type="entry name" value="Acetamidase/Formamidase-like"/>
    <property type="match status" value="1"/>
</dbReference>
<comment type="caution">
    <text evidence="1">The sequence shown here is derived from an EMBL/GenBank/DDBJ whole genome shotgun (WGS) entry which is preliminary data.</text>
</comment>
<dbReference type="Pfam" id="PF03069">
    <property type="entry name" value="FmdA_AmdA"/>
    <property type="match status" value="2"/>
</dbReference>
<keyword evidence="2" id="KW-1185">Reference proteome</keyword>
<dbReference type="Gene3D" id="2.40.10.120">
    <property type="match status" value="1"/>
</dbReference>
<reference evidence="1 2" key="1">
    <citation type="submission" date="2017-07" db="EMBL/GenBank/DDBJ databases">
        <title>Tetzosporium hominis gen.nov. sp.nov.</title>
        <authorList>
            <person name="Tetz G."/>
            <person name="Tetz V."/>
        </authorList>
    </citation>
    <scope>NUCLEOTIDE SEQUENCE [LARGE SCALE GENOMIC DNA]</scope>
    <source>
        <strain evidence="1 2">VT-49</strain>
    </source>
</reference>